<organism evidence="2 3">
    <name type="scientific">Paradesertivirga mongoliensis</name>
    <dbReference type="NCBI Taxonomy" id="2100740"/>
    <lineage>
        <taxon>Bacteria</taxon>
        <taxon>Pseudomonadati</taxon>
        <taxon>Bacteroidota</taxon>
        <taxon>Sphingobacteriia</taxon>
        <taxon>Sphingobacteriales</taxon>
        <taxon>Sphingobacteriaceae</taxon>
        <taxon>Paradesertivirga</taxon>
    </lineage>
</organism>
<protein>
    <recommendedName>
        <fullName evidence="4">Outer membrane protein beta-barrel domain-containing protein</fullName>
    </recommendedName>
</protein>
<comment type="caution">
    <text evidence="2">The sequence shown here is derived from an EMBL/GenBank/DDBJ whole genome shotgun (WGS) entry which is preliminary data.</text>
</comment>
<evidence type="ECO:0008006" key="4">
    <source>
        <dbReference type="Google" id="ProtNLM"/>
    </source>
</evidence>
<name>A0ABW4ZL55_9SPHI</name>
<sequence length="161" mass="17688">MRKVLALFLGIALNTNVFGQDAFKKNEVFLELGGNGLLASLNYGRQLTNKPGLGFRAGVGTYGTGTFLTIPVGVNYLVRLIKDHTFLDVGFGVTYTKADFRVGIIDYTEGTEPGHQSLNYIPGIGLRTYTSKNFIWRLNIVAIKNQHGFMGYPGIGFGKKF</sequence>
<gene>
    <name evidence="2" type="ORF">ACFSJU_08855</name>
</gene>
<feature type="chain" id="PRO_5045340089" description="Outer membrane protein beta-barrel domain-containing protein" evidence="1">
    <location>
        <begin position="20"/>
        <end position="161"/>
    </location>
</feature>
<accession>A0ABW4ZL55</accession>
<evidence type="ECO:0000313" key="2">
    <source>
        <dbReference type="EMBL" id="MFD2162501.1"/>
    </source>
</evidence>
<dbReference type="Proteomes" id="UP001597387">
    <property type="component" value="Unassembled WGS sequence"/>
</dbReference>
<dbReference type="EMBL" id="JBHUHZ010000001">
    <property type="protein sequence ID" value="MFD2162501.1"/>
    <property type="molecule type" value="Genomic_DNA"/>
</dbReference>
<dbReference type="RefSeq" id="WP_255903485.1">
    <property type="nucleotide sequence ID" value="NZ_JAFMZO010000003.1"/>
</dbReference>
<reference evidence="3" key="1">
    <citation type="journal article" date="2019" name="Int. J. Syst. Evol. Microbiol.">
        <title>The Global Catalogue of Microorganisms (GCM) 10K type strain sequencing project: providing services to taxonomists for standard genome sequencing and annotation.</title>
        <authorList>
            <consortium name="The Broad Institute Genomics Platform"/>
            <consortium name="The Broad Institute Genome Sequencing Center for Infectious Disease"/>
            <person name="Wu L."/>
            <person name="Ma J."/>
        </authorList>
    </citation>
    <scope>NUCLEOTIDE SEQUENCE [LARGE SCALE GENOMIC DNA]</scope>
    <source>
        <strain evidence="3">KCTC 42217</strain>
    </source>
</reference>
<keyword evidence="3" id="KW-1185">Reference proteome</keyword>
<keyword evidence="1" id="KW-0732">Signal</keyword>
<proteinExistence type="predicted"/>
<evidence type="ECO:0000256" key="1">
    <source>
        <dbReference type="SAM" id="SignalP"/>
    </source>
</evidence>
<feature type="signal peptide" evidence="1">
    <location>
        <begin position="1"/>
        <end position="19"/>
    </location>
</feature>
<evidence type="ECO:0000313" key="3">
    <source>
        <dbReference type="Proteomes" id="UP001597387"/>
    </source>
</evidence>